<keyword evidence="1" id="KW-0472">Membrane</keyword>
<name>A0A918UJ48_9BACT</name>
<keyword evidence="3" id="KW-1185">Reference proteome</keyword>
<feature type="transmembrane region" description="Helical" evidence="1">
    <location>
        <begin position="36"/>
        <end position="54"/>
    </location>
</feature>
<proteinExistence type="predicted"/>
<organism evidence="2 3">
    <name type="scientific">Echinicola pacifica</name>
    <dbReference type="NCBI Taxonomy" id="346377"/>
    <lineage>
        <taxon>Bacteria</taxon>
        <taxon>Pseudomonadati</taxon>
        <taxon>Bacteroidota</taxon>
        <taxon>Cytophagia</taxon>
        <taxon>Cytophagales</taxon>
        <taxon>Cyclobacteriaceae</taxon>
        <taxon>Echinicola</taxon>
    </lineage>
</organism>
<dbReference type="Proteomes" id="UP000619457">
    <property type="component" value="Unassembled WGS sequence"/>
</dbReference>
<comment type="caution">
    <text evidence="2">The sequence shown here is derived from an EMBL/GenBank/DDBJ whole genome shotgun (WGS) entry which is preliminary data.</text>
</comment>
<keyword evidence="1" id="KW-0812">Transmembrane</keyword>
<dbReference type="EMBL" id="BMWX01000001">
    <property type="protein sequence ID" value="GGZ13988.1"/>
    <property type="molecule type" value="Genomic_DNA"/>
</dbReference>
<gene>
    <name evidence="2" type="ORF">GCM10007049_02290</name>
</gene>
<reference evidence="2" key="2">
    <citation type="submission" date="2020-09" db="EMBL/GenBank/DDBJ databases">
        <authorList>
            <person name="Sun Q."/>
            <person name="Kim S."/>
        </authorList>
    </citation>
    <scope>NUCLEOTIDE SEQUENCE</scope>
    <source>
        <strain evidence="2">KCTC 12368</strain>
    </source>
</reference>
<keyword evidence="1" id="KW-1133">Transmembrane helix</keyword>
<reference evidence="2" key="1">
    <citation type="journal article" date="2014" name="Int. J. Syst. Evol. Microbiol.">
        <title>Complete genome sequence of Corynebacterium casei LMG S-19264T (=DSM 44701T), isolated from a smear-ripened cheese.</title>
        <authorList>
            <consortium name="US DOE Joint Genome Institute (JGI-PGF)"/>
            <person name="Walter F."/>
            <person name="Albersmeier A."/>
            <person name="Kalinowski J."/>
            <person name="Ruckert C."/>
        </authorList>
    </citation>
    <scope>NUCLEOTIDE SEQUENCE</scope>
    <source>
        <strain evidence="2">KCTC 12368</strain>
    </source>
</reference>
<dbReference type="RefSeq" id="WP_018474542.1">
    <property type="nucleotide sequence ID" value="NZ_BMWX01000001.1"/>
</dbReference>
<evidence type="ECO:0000313" key="3">
    <source>
        <dbReference type="Proteomes" id="UP000619457"/>
    </source>
</evidence>
<protein>
    <submittedName>
        <fullName evidence="2">Uncharacterized protein</fullName>
    </submittedName>
</protein>
<evidence type="ECO:0000313" key="2">
    <source>
        <dbReference type="EMBL" id="GGZ13988.1"/>
    </source>
</evidence>
<accession>A0A918UJ48</accession>
<evidence type="ECO:0000256" key="1">
    <source>
        <dbReference type="SAM" id="Phobius"/>
    </source>
</evidence>
<dbReference type="AlphaFoldDB" id="A0A918UJ48"/>
<sequence length="124" mass="14000">MKNIPEHTLFKTPEGYFESLGTKTLARKKKKAQMVVMSRIGLAASVLLAVGLYFSNPFAEEIEQSQYVSMDAEIDQMIEQGIWSADDVLSMSEDPDAVLDELLQEQWGAYQMNDADLDLELLTY</sequence>